<dbReference type="NCBIfam" id="NF038150">
    <property type="entry name" value="lanthi_synth_IV"/>
    <property type="match status" value="1"/>
</dbReference>
<keyword evidence="6" id="KW-0862">Zinc</keyword>
<keyword evidence="9" id="KW-1185">Reference proteome</keyword>
<reference evidence="8 9" key="1">
    <citation type="submission" date="2019-06" db="EMBL/GenBank/DDBJ databases">
        <title>Sequencing the genomes of 1000 actinobacteria strains.</title>
        <authorList>
            <person name="Klenk H.-P."/>
        </authorList>
    </citation>
    <scope>NUCLEOTIDE SEQUENCE [LARGE SCALE GENOMIC DNA]</scope>
    <source>
        <strain evidence="8 9">DSM 102200</strain>
    </source>
</reference>
<dbReference type="Gene3D" id="1.10.510.10">
    <property type="entry name" value="Transferase(Phosphotransferase) domain 1"/>
    <property type="match status" value="1"/>
</dbReference>
<dbReference type="PANTHER" id="PTHR43671">
    <property type="entry name" value="SERINE/THREONINE-PROTEIN KINASE NEK"/>
    <property type="match status" value="1"/>
</dbReference>
<comment type="caution">
    <text evidence="8">The sequence shown here is derived from an EMBL/GenBank/DDBJ whole genome shotgun (WGS) entry which is preliminary data.</text>
</comment>
<evidence type="ECO:0000256" key="6">
    <source>
        <dbReference type="PIRSR" id="PIRSR607822-1"/>
    </source>
</evidence>
<dbReference type="RefSeq" id="WP_141955810.1">
    <property type="nucleotide sequence ID" value="NZ_VFOZ01000001.1"/>
</dbReference>
<feature type="domain" description="Protein kinase" evidence="7">
    <location>
        <begin position="223"/>
        <end position="497"/>
    </location>
</feature>
<dbReference type="CDD" id="cd04791">
    <property type="entry name" value="LanC_SerThrkinase"/>
    <property type="match status" value="1"/>
</dbReference>
<organism evidence="8 9">
    <name type="scientific">Actinoallomurus bryophytorum</name>
    <dbReference type="NCBI Taxonomy" id="1490222"/>
    <lineage>
        <taxon>Bacteria</taxon>
        <taxon>Bacillati</taxon>
        <taxon>Actinomycetota</taxon>
        <taxon>Actinomycetes</taxon>
        <taxon>Streptosporangiales</taxon>
        <taxon>Thermomonosporaceae</taxon>
        <taxon>Actinoallomurus</taxon>
    </lineage>
</organism>
<evidence type="ECO:0000256" key="5">
    <source>
        <dbReference type="ARBA" id="ARBA00022840"/>
    </source>
</evidence>
<dbReference type="GO" id="GO:0005524">
    <property type="term" value="F:ATP binding"/>
    <property type="evidence" value="ECO:0007669"/>
    <property type="project" value="UniProtKB-KW"/>
</dbReference>
<keyword evidence="2" id="KW-0808">Transferase</keyword>
<sequence>MEKFLLDERAAIFGEESLAEPSSLVTSELARITLNGWSVETGEFWTYVRPAVTGRRVQGWKLHVSATILSAPEVLRVCLPIFVESKTSFKFAATVHNLDELNGFRTPRGNSGKFITVYPADDEEFRRLAQRLHEATDGMAGPVILSDAPYREGSLVHYRYGAFTGLRILSNDGMYRECILDPDGDPVEDQRLPVFSPPSWAVDPVRTPAEAVSGSGVLLNDRFEVRAALRHANKGGVYRATDRRTGAEVIIKEARPFVATDRWNRDVIDLLRHEGKVLRHLQPLGIVPRVVDEFVQDGHCFLVEQFLAGKSLLQRIEGASEEDSVWPSPADVPDLVRELTRLVSAVHAAGVVIRDFSPSNVLLTPDGELKLIDLELAALRTDDGWTVAGGGGTPGFSAPEQIDGAAPDVTADLFSLGAMVYYLVTQVDPAFVDDRPAGCPLEERLAYLVGPARAARMPGEVIRSIITGLMRSDPTSRMPLEEVLRLIVSSPPRSAALEPGPHEEEVLDEERWETLVTGILGHLTANLPADTEDRPWPETGFGTAADPCTVQHGLAGALAVLARLAEHDRHAPELLNAVLSRMTGHLDRAGHRLPGLYFGFAGTAWALFDAGRALDRTDLSTRALELAANLPTSWPNADITHGMSGLGTCLIHLWRETGDARLLDRVNACADGVLTAAAPGRHIGWATPESFDSELAGYRSYGFAHGTAGIGAFLLAAGQATGRTELLTAAGRCGESLLDAAVQIENAAYWPDTPGSDRRMVFWCNGSSGVGTFLTRLHSHSGDPRYRDASVAAGRAVMRSRRRTGTAYCHGLAGNADFLLDLELATGTGREWAESLAGLLWARRLDRAGRPVLGDETGMKVSGGYGAGLFGHLSFLLRLRHGGSRLFHLDQGQTR</sequence>
<dbReference type="Pfam" id="PF05147">
    <property type="entry name" value="LANC_like"/>
    <property type="match status" value="1"/>
</dbReference>
<dbReference type="InterPro" id="IPR050660">
    <property type="entry name" value="NEK_Ser/Thr_kinase"/>
</dbReference>
<dbReference type="Pfam" id="PF00069">
    <property type="entry name" value="Pkinase"/>
    <property type="match status" value="1"/>
</dbReference>
<dbReference type="SUPFAM" id="SSF158745">
    <property type="entry name" value="LanC-like"/>
    <property type="match status" value="1"/>
</dbReference>
<dbReference type="Gene3D" id="1.50.10.20">
    <property type="match status" value="1"/>
</dbReference>
<dbReference type="Proteomes" id="UP000316096">
    <property type="component" value="Unassembled WGS sequence"/>
</dbReference>
<name>A0A543CIW3_9ACTN</name>
<dbReference type="PANTHER" id="PTHR43671:SF13">
    <property type="entry name" value="SERINE_THREONINE-PROTEIN KINASE NEK2"/>
    <property type="match status" value="1"/>
</dbReference>
<dbReference type="SMART" id="SM01260">
    <property type="entry name" value="LANC_like"/>
    <property type="match status" value="1"/>
</dbReference>
<dbReference type="SUPFAM" id="SSF56112">
    <property type="entry name" value="Protein kinase-like (PK-like)"/>
    <property type="match status" value="1"/>
</dbReference>
<dbReference type="PRINTS" id="PR01950">
    <property type="entry name" value="LANCSUPER"/>
</dbReference>
<dbReference type="CDD" id="cd14014">
    <property type="entry name" value="STKc_PknB_like"/>
    <property type="match status" value="1"/>
</dbReference>
<protein>
    <recommendedName>
        <fullName evidence="1">non-specific serine/threonine protein kinase</fullName>
        <ecNumber evidence="1">2.7.11.1</ecNumber>
    </recommendedName>
</protein>
<keyword evidence="5" id="KW-0067">ATP-binding</keyword>
<evidence type="ECO:0000313" key="8">
    <source>
        <dbReference type="EMBL" id="TQL97031.1"/>
    </source>
</evidence>
<dbReference type="InterPro" id="IPR057929">
    <property type="entry name" value="RamC_N"/>
</dbReference>
<proteinExistence type="predicted"/>
<evidence type="ECO:0000256" key="3">
    <source>
        <dbReference type="ARBA" id="ARBA00022741"/>
    </source>
</evidence>
<dbReference type="OrthoDB" id="1492512at2"/>
<gene>
    <name evidence="8" type="ORF">FB559_2604</name>
</gene>
<dbReference type="GO" id="GO:0031179">
    <property type="term" value="P:peptide modification"/>
    <property type="evidence" value="ECO:0007669"/>
    <property type="project" value="InterPro"/>
</dbReference>
<dbReference type="SMART" id="SM00220">
    <property type="entry name" value="S_TKc"/>
    <property type="match status" value="1"/>
</dbReference>
<keyword evidence="4 8" id="KW-0418">Kinase</keyword>
<dbReference type="InterPro" id="IPR007822">
    <property type="entry name" value="LANC-like"/>
</dbReference>
<dbReference type="InterPro" id="IPR011009">
    <property type="entry name" value="Kinase-like_dom_sf"/>
</dbReference>
<keyword evidence="6" id="KW-0479">Metal-binding</keyword>
<evidence type="ECO:0000259" key="7">
    <source>
        <dbReference type="PROSITE" id="PS50011"/>
    </source>
</evidence>
<evidence type="ECO:0000313" key="9">
    <source>
        <dbReference type="Proteomes" id="UP000316096"/>
    </source>
</evidence>
<evidence type="ECO:0000256" key="1">
    <source>
        <dbReference type="ARBA" id="ARBA00012513"/>
    </source>
</evidence>
<dbReference type="EMBL" id="VFOZ01000001">
    <property type="protein sequence ID" value="TQL97031.1"/>
    <property type="molecule type" value="Genomic_DNA"/>
</dbReference>
<feature type="binding site" evidence="6">
    <location>
        <position position="810"/>
    </location>
    <ligand>
        <name>Zn(2+)</name>
        <dbReference type="ChEBI" id="CHEBI:29105"/>
    </ligand>
</feature>
<evidence type="ECO:0000256" key="2">
    <source>
        <dbReference type="ARBA" id="ARBA00022679"/>
    </source>
</evidence>
<dbReference type="Pfam" id="PF25816">
    <property type="entry name" value="RamC_N"/>
    <property type="match status" value="1"/>
</dbReference>
<accession>A0A543CIW3</accession>
<feature type="binding site" evidence="6">
    <location>
        <position position="764"/>
    </location>
    <ligand>
        <name>Zn(2+)</name>
        <dbReference type="ChEBI" id="CHEBI:29105"/>
    </ligand>
</feature>
<dbReference type="EC" id="2.7.11.1" evidence="1"/>
<dbReference type="GO" id="GO:0046872">
    <property type="term" value="F:metal ion binding"/>
    <property type="evidence" value="ECO:0007669"/>
    <property type="project" value="UniProtKB-KW"/>
</dbReference>
<feature type="binding site" evidence="6">
    <location>
        <position position="809"/>
    </location>
    <ligand>
        <name>Zn(2+)</name>
        <dbReference type="ChEBI" id="CHEBI:29105"/>
    </ligand>
</feature>
<dbReference type="GO" id="GO:0004674">
    <property type="term" value="F:protein serine/threonine kinase activity"/>
    <property type="evidence" value="ECO:0007669"/>
    <property type="project" value="UniProtKB-KW"/>
</dbReference>
<keyword evidence="3" id="KW-0547">Nucleotide-binding</keyword>
<dbReference type="PROSITE" id="PS50011">
    <property type="entry name" value="PROTEIN_KINASE_DOM"/>
    <property type="match status" value="1"/>
</dbReference>
<evidence type="ECO:0000256" key="4">
    <source>
        <dbReference type="ARBA" id="ARBA00022777"/>
    </source>
</evidence>
<keyword evidence="8" id="KW-0723">Serine/threonine-protein kinase</keyword>
<dbReference type="InterPro" id="IPR058053">
    <property type="entry name" value="RamC_C"/>
</dbReference>
<dbReference type="AlphaFoldDB" id="A0A543CIW3"/>
<dbReference type="Gene3D" id="3.30.200.20">
    <property type="entry name" value="Phosphorylase Kinase, domain 1"/>
    <property type="match status" value="1"/>
</dbReference>
<dbReference type="InterPro" id="IPR000719">
    <property type="entry name" value="Prot_kinase_dom"/>
</dbReference>